<keyword evidence="9" id="KW-1185">Reference proteome</keyword>
<evidence type="ECO:0000256" key="2">
    <source>
        <dbReference type="ARBA" id="ARBA00022559"/>
    </source>
</evidence>
<keyword evidence="2 5" id="KW-0575">Peroxidase</keyword>
<accession>A0A1H4ERW1</accession>
<dbReference type="PROSITE" id="PS51352">
    <property type="entry name" value="THIOREDOXIN_2"/>
    <property type="match status" value="1"/>
</dbReference>
<dbReference type="PROSITE" id="PS51355">
    <property type="entry name" value="GLUTATHIONE_PEROXID_3"/>
    <property type="match status" value="1"/>
</dbReference>
<evidence type="ECO:0000256" key="6">
    <source>
        <dbReference type="SAM" id="SignalP"/>
    </source>
</evidence>
<comment type="similarity">
    <text evidence="1 5">Belongs to the glutathione peroxidase family.</text>
</comment>
<dbReference type="AlphaFoldDB" id="A0A1H4ERW1"/>
<dbReference type="CDD" id="cd00340">
    <property type="entry name" value="GSH_Peroxidase"/>
    <property type="match status" value="1"/>
</dbReference>
<dbReference type="InterPro" id="IPR029759">
    <property type="entry name" value="GPX_AS"/>
</dbReference>
<dbReference type="OrthoDB" id="9785502at2"/>
<evidence type="ECO:0000256" key="3">
    <source>
        <dbReference type="ARBA" id="ARBA00023002"/>
    </source>
</evidence>
<evidence type="ECO:0000313" key="9">
    <source>
        <dbReference type="Proteomes" id="UP000242469"/>
    </source>
</evidence>
<dbReference type="RefSeq" id="WP_091826801.1">
    <property type="nucleotide sequence ID" value="NZ_FNRJ01000009.1"/>
</dbReference>
<reference evidence="9" key="1">
    <citation type="submission" date="2016-10" db="EMBL/GenBank/DDBJ databases">
        <authorList>
            <person name="Varghese N."/>
            <person name="Submissions S."/>
        </authorList>
    </citation>
    <scope>NUCLEOTIDE SEQUENCE [LARGE SCALE GENOMIC DNA]</scope>
    <source>
        <strain evidence="9">DSM 11526</strain>
    </source>
</reference>
<feature type="active site" evidence="4">
    <location>
        <position position="61"/>
    </location>
</feature>
<dbReference type="InterPro" id="IPR036249">
    <property type="entry name" value="Thioredoxin-like_sf"/>
</dbReference>
<dbReference type="Gene3D" id="3.40.30.10">
    <property type="entry name" value="Glutaredoxin"/>
    <property type="match status" value="1"/>
</dbReference>
<dbReference type="Pfam" id="PF00255">
    <property type="entry name" value="GSHPx"/>
    <property type="match status" value="1"/>
</dbReference>
<dbReference type="SUPFAM" id="SSF52833">
    <property type="entry name" value="Thioredoxin-like"/>
    <property type="match status" value="1"/>
</dbReference>
<evidence type="ECO:0000313" key="8">
    <source>
        <dbReference type="EMBL" id="SEA87657.1"/>
    </source>
</evidence>
<dbReference type="GO" id="GO:0004601">
    <property type="term" value="F:peroxidase activity"/>
    <property type="evidence" value="ECO:0007669"/>
    <property type="project" value="UniProtKB-KW"/>
</dbReference>
<gene>
    <name evidence="8" type="ORF">SAMN02745729_10936</name>
</gene>
<dbReference type="InterPro" id="IPR013766">
    <property type="entry name" value="Thioredoxin_domain"/>
</dbReference>
<keyword evidence="6" id="KW-0732">Signal</keyword>
<dbReference type="Proteomes" id="UP000242469">
    <property type="component" value="Unassembled WGS sequence"/>
</dbReference>
<evidence type="ECO:0000256" key="4">
    <source>
        <dbReference type="PIRSR" id="PIRSR000303-1"/>
    </source>
</evidence>
<dbReference type="STRING" id="1122198.SAMN02745729_10936"/>
<dbReference type="GO" id="GO:0034599">
    <property type="term" value="P:cellular response to oxidative stress"/>
    <property type="evidence" value="ECO:0007669"/>
    <property type="project" value="TreeGrafter"/>
</dbReference>
<name>A0A1H4ERW1_9GAMM</name>
<evidence type="ECO:0000259" key="7">
    <source>
        <dbReference type="PROSITE" id="PS51352"/>
    </source>
</evidence>
<feature type="signal peptide" evidence="6">
    <location>
        <begin position="1"/>
        <end position="19"/>
    </location>
</feature>
<evidence type="ECO:0000256" key="1">
    <source>
        <dbReference type="ARBA" id="ARBA00006926"/>
    </source>
</evidence>
<proteinExistence type="inferred from homology"/>
<dbReference type="EMBL" id="FNRJ01000009">
    <property type="protein sequence ID" value="SEA87657.1"/>
    <property type="molecule type" value="Genomic_DNA"/>
</dbReference>
<evidence type="ECO:0000256" key="5">
    <source>
        <dbReference type="RuleBase" id="RU000499"/>
    </source>
</evidence>
<sequence>MKRLLTTLCALLFGHSASASEPNTDALYHHQLKRLHSAEVVDLRERFAGKPMLVINTASFCGFTGQFEGLEALHQRYKDQGLMVVGFPSDDFNQEAKNEEKSAEVCFVNFGVTFDMFSPIHVKGDNAHPIFREIARQSDTPPRWNFYKYVIDRDGKVTAAFSSMTSPDSDKLRKAIEAVL</sequence>
<feature type="chain" id="PRO_5017236084" description="Glutathione peroxidase" evidence="6">
    <location>
        <begin position="20"/>
        <end position="180"/>
    </location>
</feature>
<keyword evidence="3 5" id="KW-0560">Oxidoreductase</keyword>
<dbReference type="PIRSF" id="PIRSF000303">
    <property type="entry name" value="Glutathion_perox"/>
    <property type="match status" value="1"/>
</dbReference>
<protein>
    <recommendedName>
        <fullName evidence="5">Glutathione peroxidase</fullName>
    </recommendedName>
</protein>
<dbReference type="PANTHER" id="PTHR11592:SF44">
    <property type="entry name" value="GLUTATHIONE PEROXIDASE"/>
    <property type="match status" value="1"/>
</dbReference>
<dbReference type="PROSITE" id="PS00460">
    <property type="entry name" value="GLUTATHIONE_PEROXID_1"/>
    <property type="match status" value="1"/>
</dbReference>
<feature type="domain" description="Thioredoxin" evidence="7">
    <location>
        <begin position="11"/>
        <end position="180"/>
    </location>
</feature>
<dbReference type="PANTHER" id="PTHR11592">
    <property type="entry name" value="GLUTATHIONE PEROXIDASE"/>
    <property type="match status" value="1"/>
</dbReference>
<organism evidence="8 9">
    <name type="scientific">Marinobacterium iners DSM 11526</name>
    <dbReference type="NCBI Taxonomy" id="1122198"/>
    <lineage>
        <taxon>Bacteria</taxon>
        <taxon>Pseudomonadati</taxon>
        <taxon>Pseudomonadota</taxon>
        <taxon>Gammaproteobacteria</taxon>
        <taxon>Oceanospirillales</taxon>
        <taxon>Oceanospirillaceae</taxon>
        <taxon>Marinobacterium</taxon>
    </lineage>
</organism>
<dbReference type="PRINTS" id="PR01011">
    <property type="entry name" value="GLUTPROXDASE"/>
</dbReference>
<dbReference type="InterPro" id="IPR000889">
    <property type="entry name" value="Glutathione_peroxidase"/>
</dbReference>